<protein>
    <submittedName>
        <fullName evidence="5">GntR family transcriptional regulator</fullName>
    </submittedName>
</protein>
<dbReference type="PROSITE" id="PS50949">
    <property type="entry name" value="HTH_GNTR"/>
    <property type="match status" value="1"/>
</dbReference>
<feature type="domain" description="HTH gntR-type" evidence="4">
    <location>
        <begin position="11"/>
        <end position="79"/>
    </location>
</feature>
<sequence length="119" mass="13604">MVICIDEVSEIPIYKQIRNQIVLGISDGKLQPGEQLPTVRALAEEIGINSMTVNKAYALLKQEGYIVTDRRNGARIRNEFDQGKYLSQTSLDNLQQIISEANIRGFSKEEFFQLCEKYF</sequence>
<evidence type="ECO:0000313" key="6">
    <source>
        <dbReference type="Proteomes" id="UP000643810"/>
    </source>
</evidence>
<keyword evidence="6" id="KW-1185">Reference proteome</keyword>
<dbReference type="Gene3D" id="1.10.10.10">
    <property type="entry name" value="Winged helix-like DNA-binding domain superfamily/Winged helix DNA-binding domain"/>
    <property type="match status" value="1"/>
</dbReference>
<gene>
    <name evidence="5" type="ORF">H8R94_07285</name>
</gene>
<dbReference type="PANTHER" id="PTHR38445">
    <property type="entry name" value="HTH-TYPE TRANSCRIPTIONAL REPRESSOR YTRA"/>
    <property type="match status" value="1"/>
</dbReference>
<evidence type="ECO:0000256" key="2">
    <source>
        <dbReference type="ARBA" id="ARBA00023125"/>
    </source>
</evidence>
<dbReference type="SUPFAM" id="SSF46785">
    <property type="entry name" value="Winged helix' DNA-binding domain"/>
    <property type="match status" value="1"/>
</dbReference>
<evidence type="ECO:0000256" key="1">
    <source>
        <dbReference type="ARBA" id="ARBA00023015"/>
    </source>
</evidence>
<accession>A0ABR7GG33</accession>
<dbReference type="Pfam" id="PF00392">
    <property type="entry name" value="GntR"/>
    <property type="match status" value="1"/>
</dbReference>
<dbReference type="RefSeq" id="WP_186854254.1">
    <property type="nucleotide sequence ID" value="NZ_JACOPG010000002.1"/>
</dbReference>
<dbReference type="PRINTS" id="PR00035">
    <property type="entry name" value="HTHGNTR"/>
</dbReference>
<dbReference type="SMART" id="SM00345">
    <property type="entry name" value="HTH_GNTR"/>
    <property type="match status" value="1"/>
</dbReference>
<comment type="caution">
    <text evidence="5">The sequence shown here is derived from an EMBL/GenBank/DDBJ whole genome shotgun (WGS) entry which is preliminary data.</text>
</comment>
<evidence type="ECO:0000259" key="4">
    <source>
        <dbReference type="PROSITE" id="PS50949"/>
    </source>
</evidence>
<name>A0ABR7GG33_9FIRM</name>
<dbReference type="InterPro" id="IPR036388">
    <property type="entry name" value="WH-like_DNA-bd_sf"/>
</dbReference>
<dbReference type="EMBL" id="JACOPG010000002">
    <property type="protein sequence ID" value="MBC5686408.1"/>
    <property type="molecule type" value="Genomic_DNA"/>
</dbReference>
<keyword evidence="2" id="KW-0238">DNA-binding</keyword>
<dbReference type="CDD" id="cd07377">
    <property type="entry name" value="WHTH_GntR"/>
    <property type="match status" value="1"/>
</dbReference>
<keyword evidence="3" id="KW-0804">Transcription</keyword>
<reference evidence="5 6" key="1">
    <citation type="submission" date="2020-08" db="EMBL/GenBank/DDBJ databases">
        <title>Genome public.</title>
        <authorList>
            <person name="Liu C."/>
            <person name="Sun Q."/>
        </authorList>
    </citation>
    <scope>NUCLEOTIDE SEQUENCE [LARGE SCALE GENOMIC DNA]</scope>
    <source>
        <strain evidence="5 6">NSJ-9</strain>
    </source>
</reference>
<dbReference type="Proteomes" id="UP000643810">
    <property type="component" value="Unassembled WGS sequence"/>
</dbReference>
<organism evidence="5 6">
    <name type="scientific">Roseburia lenta</name>
    <dbReference type="NCBI Taxonomy" id="2763061"/>
    <lineage>
        <taxon>Bacteria</taxon>
        <taxon>Bacillati</taxon>
        <taxon>Bacillota</taxon>
        <taxon>Clostridia</taxon>
        <taxon>Lachnospirales</taxon>
        <taxon>Lachnospiraceae</taxon>
        <taxon>Roseburia</taxon>
    </lineage>
</organism>
<evidence type="ECO:0000313" key="5">
    <source>
        <dbReference type="EMBL" id="MBC5686408.1"/>
    </source>
</evidence>
<proteinExistence type="predicted"/>
<dbReference type="PANTHER" id="PTHR38445:SF12">
    <property type="entry name" value="GNTR-FAMILY TRANSCRIPTIONAL REGULATOR"/>
    <property type="match status" value="1"/>
</dbReference>
<dbReference type="InterPro" id="IPR000524">
    <property type="entry name" value="Tscrpt_reg_HTH_GntR"/>
</dbReference>
<dbReference type="InterPro" id="IPR036390">
    <property type="entry name" value="WH_DNA-bd_sf"/>
</dbReference>
<evidence type="ECO:0000256" key="3">
    <source>
        <dbReference type="ARBA" id="ARBA00023163"/>
    </source>
</evidence>
<keyword evidence="1" id="KW-0805">Transcription regulation</keyword>